<evidence type="ECO:0000313" key="8">
    <source>
        <dbReference type="EMBL" id="REF37003.1"/>
    </source>
</evidence>
<dbReference type="SUPFAM" id="SSF52540">
    <property type="entry name" value="P-loop containing nucleoside triphosphate hydrolases"/>
    <property type="match status" value="2"/>
</dbReference>
<evidence type="ECO:0000256" key="4">
    <source>
        <dbReference type="ARBA" id="ARBA00022737"/>
    </source>
</evidence>
<dbReference type="PROSITE" id="PS51146">
    <property type="entry name" value="KAIC"/>
    <property type="match status" value="2"/>
</dbReference>
<dbReference type="InterPro" id="IPR014774">
    <property type="entry name" value="KaiC-like_dom"/>
</dbReference>
<dbReference type="PIRSF" id="PIRSF039117">
    <property type="entry name" value="KaiC"/>
    <property type="match status" value="1"/>
</dbReference>
<name>A0A3D9V8H4_THECX</name>
<comment type="caution">
    <text evidence="8">The sequence shown here is derived from an EMBL/GenBank/DDBJ whole genome shotgun (WGS) entry which is preliminary data.</text>
</comment>
<dbReference type="InterPro" id="IPR051347">
    <property type="entry name" value="Circadian_clock_KaiC-rel"/>
</dbReference>
<dbReference type="EMBL" id="QTUC01000001">
    <property type="protein sequence ID" value="REF37003.1"/>
    <property type="molecule type" value="Genomic_DNA"/>
</dbReference>
<dbReference type="OrthoDB" id="9783783at2"/>
<dbReference type="EC" id="2.7.11.1" evidence="1"/>
<accession>A0A3D9V8H4</accession>
<evidence type="ECO:0000259" key="7">
    <source>
        <dbReference type="PROSITE" id="PS51146"/>
    </source>
</evidence>
<evidence type="ECO:0000256" key="1">
    <source>
        <dbReference type="ARBA" id="ARBA00012513"/>
    </source>
</evidence>
<proteinExistence type="predicted"/>
<dbReference type="InterPro" id="IPR030665">
    <property type="entry name" value="KaiC"/>
</dbReference>
<dbReference type="AlphaFoldDB" id="A0A3D9V8H4"/>
<keyword evidence="5" id="KW-0418">Kinase</keyword>
<evidence type="ECO:0000256" key="3">
    <source>
        <dbReference type="ARBA" id="ARBA00022679"/>
    </source>
</evidence>
<dbReference type="InterPro" id="IPR010624">
    <property type="entry name" value="KaiC_dom"/>
</dbReference>
<dbReference type="GO" id="GO:0004674">
    <property type="term" value="F:protein serine/threonine kinase activity"/>
    <property type="evidence" value="ECO:0007669"/>
    <property type="project" value="UniProtKB-EC"/>
</dbReference>
<keyword evidence="9" id="KW-1185">Reference proteome</keyword>
<keyword evidence="2" id="KW-0597">Phosphoprotein</keyword>
<evidence type="ECO:0000313" key="9">
    <source>
        <dbReference type="Proteomes" id="UP000256485"/>
    </source>
</evidence>
<dbReference type="PANTHER" id="PTHR42926:SF1">
    <property type="entry name" value="CIRCADIAN CLOCK OSCILLATOR PROTEIN KAIC 1"/>
    <property type="match status" value="1"/>
</dbReference>
<feature type="domain" description="KaiC" evidence="7">
    <location>
        <begin position="9"/>
        <end position="252"/>
    </location>
</feature>
<dbReference type="SMART" id="SM00382">
    <property type="entry name" value="AAA"/>
    <property type="match status" value="2"/>
</dbReference>
<sequence>MISAQAQLDRTPTGISGLDEVMMGGLPSGRTTLVTGTSGSGKTVVAMEFLAHGIAEFGEPGVFVTFEESAPVIRACLLEFGFPIEEWEREGRWEFLEVPTDLTDSVEVVGRYDFGALVARIQRVVERTHAKRLVIDSLGALFATLPDKRYVRVELVRIAQALARMGVTAMMTSERREEYDGISLHGVEEFVLDNVLVLRNVLDEERRRRTVEVVKFRGAPHHTGEWLFTIDPRRGVTVLPLAFMSSRGQASTERVSTGVAELDDMCGGGLFRDAIALVRGPAGSGKTLLAFHFLATAFRTGERCLLVTFDESRARVVRDAAGWGVDIPAMERTGQLRLRATYPEAESLEEHFLTLKRDIEEFRPDRFVLDPLSALARIAPRQSALDLVVALTTVLREHAVTSLLTSSLLRPGALFGAAGPSGLSSLIDVLILLHYREWDGRLERSIAIPQVRGSDHDLAVRPFVIDSSGIHIETAERVIPDARAPAAWPFEAGEPQGGNV</sequence>
<organism evidence="8 9">
    <name type="scientific">Thermasporomyces composti</name>
    <dbReference type="NCBI Taxonomy" id="696763"/>
    <lineage>
        <taxon>Bacteria</taxon>
        <taxon>Bacillati</taxon>
        <taxon>Actinomycetota</taxon>
        <taxon>Actinomycetes</taxon>
        <taxon>Propionibacteriales</taxon>
        <taxon>Nocardioidaceae</taxon>
        <taxon>Thermasporomyces</taxon>
    </lineage>
</organism>
<dbReference type="GO" id="GO:0005524">
    <property type="term" value="F:ATP binding"/>
    <property type="evidence" value="ECO:0007669"/>
    <property type="project" value="InterPro"/>
</dbReference>
<dbReference type="Proteomes" id="UP000256485">
    <property type="component" value="Unassembled WGS sequence"/>
</dbReference>
<evidence type="ECO:0000256" key="6">
    <source>
        <dbReference type="ARBA" id="ARBA00022801"/>
    </source>
</evidence>
<dbReference type="Pfam" id="PF06745">
    <property type="entry name" value="ATPase"/>
    <property type="match status" value="2"/>
</dbReference>
<keyword evidence="4" id="KW-0677">Repeat</keyword>
<evidence type="ECO:0000256" key="2">
    <source>
        <dbReference type="ARBA" id="ARBA00022553"/>
    </source>
</evidence>
<dbReference type="NCBIfam" id="NF006799">
    <property type="entry name" value="PRK09302.1"/>
    <property type="match status" value="1"/>
</dbReference>
<dbReference type="InterPro" id="IPR027417">
    <property type="entry name" value="P-loop_NTPase"/>
</dbReference>
<dbReference type="GO" id="GO:0016787">
    <property type="term" value="F:hydrolase activity"/>
    <property type="evidence" value="ECO:0007669"/>
    <property type="project" value="UniProtKB-KW"/>
</dbReference>
<protein>
    <recommendedName>
        <fullName evidence="1">non-specific serine/threonine protein kinase</fullName>
        <ecNumber evidence="1">2.7.11.1</ecNumber>
    </recommendedName>
</protein>
<gene>
    <name evidence="8" type="ORF">DFJ64_2439</name>
</gene>
<dbReference type="RefSeq" id="WP_115850544.1">
    <property type="nucleotide sequence ID" value="NZ_QTUC01000001.1"/>
</dbReference>
<keyword evidence="6" id="KW-0378">Hydrolase</keyword>
<evidence type="ECO:0000256" key="5">
    <source>
        <dbReference type="ARBA" id="ARBA00022777"/>
    </source>
</evidence>
<dbReference type="PANTHER" id="PTHR42926">
    <property type="match status" value="1"/>
</dbReference>
<dbReference type="InterPro" id="IPR003593">
    <property type="entry name" value="AAA+_ATPase"/>
</dbReference>
<keyword evidence="3" id="KW-0808">Transferase</keyword>
<reference evidence="8 9" key="1">
    <citation type="submission" date="2018-08" db="EMBL/GenBank/DDBJ databases">
        <title>Sequencing the genomes of 1000 actinobacteria strains.</title>
        <authorList>
            <person name="Klenk H.-P."/>
        </authorList>
    </citation>
    <scope>NUCLEOTIDE SEQUENCE [LARGE SCALE GENOMIC DNA]</scope>
    <source>
        <strain evidence="8 9">DSM 22891</strain>
    </source>
</reference>
<dbReference type="Gene3D" id="3.40.50.300">
    <property type="entry name" value="P-loop containing nucleotide triphosphate hydrolases"/>
    <property type="match status" value="2"/>
</dbReference>
<feature type="domain" description="KaiC" evidence="7">
    <location>
        <begin position="253"/>
        <end position="486"/>
    </location>
</feature>